<dbReference type="Proteomes" id="UP000015531">
    <property type="component" value="Unassembled WGS sequence"/>
</dbReference>
<comment type="caution">
    <text evidence="3">The sequence shown here is derived from an EMBL/GenBank/DDBJ whole genome shotgun (WGS) entry which is preliminary data.</text>
</comment>
<dbReference type="SMART" id="SM00857">
    <property type="entry name" value="Resolvase"/>
    <property type="match status" value="1"/>
</dbReference>
<dbReference type="SUPFAM" id="SSF53041">
    <property type="entry name" value="Resolvase-like"/>
    <property type="match status" value="1"/>
</dbReference>
<dbReference type="PATRIC" id="fig|1331060.3.peg.3424"/>
<protein>
    <recommendedName>
        <fullName evidence="2">Recombinase domain-containing protein</fullName>
    </recommendedName>
</protein>
<keyword evidence="1" id="KW-0175">Coiled coil</keyword>
<evidence type="ECO:0000313" key="4">
    <source>
        <dbReference type="Proteomes" id="UP000015531"/>
    </source>
</evidence>
<dbReference type="OrthoDB" id="9791494at2"/>
<dbReference type="PANTHER" id="PTHR30461:SF23">
    <property type="entry name" value="DNA RECOMBINASE-RELATED"/>
    <property type="match status" value="1"/>
</dbReference>
<dbReference type="GO" id="GO:0003677">
    <property type="term" value="F:DNA binding"/>
    <property type="evidence" value="ECO:0007669"/>
    <property type="project" value="InterPro"/>
</dbReference>
<dbReference type="InterPro" id="IPR038109">
    <property type="entry name" value="DNA_bind_recomb_sf"/>
</dbReference>
<gene>
    <name evidence="3" type="ORF">RLDS_17785</name>
</gene>
<dbReference type="InterPro" id="IPR011109">
    <property type="entry name" value="DNA_bind_recombinase_dom"/>
</dbReference>
<reference evidence="3 4" key="1">
    <citation type="journal article" date="2013" name="Genome Announc.">
        <title>Draft Genome Sequence of Sphingobium lactosutens Strain DS20T, Isolated from a Hexachlorocyclohexane Dumpsite.</title>
        <authorList>
            <person name="Kumar R."/>
            <person name="Dwivedi V."/>
            <person name="Negi V."/>
            <person name="Khurana J.P."/>
            <person name="Lal R."/>
        </authorList>
    </citation>
    <scope>NUCLEOTIDE SEQUENCE [LARGE SCALE GENOMIC DNA]</scope>
    <source>
        <strain evidence="3 4">DS20</strain>
    </source>
</reference>
<proteinExistence type="predicted"/>
<sequence length="572" mass="64486">MVRQNRDFSAATETKPAYLYARFSSLNQKEGSSIERQLTYGRSFIDKHGWTLVEELRDEGKSAFKGANRAEGAALYDFELKARNGAFRDGAVLVCENVDRLSRQGAKAAAQLIWSLNEAGVDVATYHDGHIYKAGDDGDLMDLLSIIIKGALGKEESFKKSERSKANWTKVHQEIAKGDKRAYSKQCPAWLDIADGEYVLNEHRANMLRQMYAWYCDGLGCLTIVRKLNKLGEKSWSSEKRYKDKKEWTNRYIHKLLTSRAAIGEYVTLKGETLATDYYPAVVDVDTFYKAQAIRKARASIGGDERKRSANLFLGISKCGVCGKAAVYMKRTFNDKYVKQDGTVVRYKNTRAYLHCNAARYKESECNNSSHIKYDVIEKTVLDKALPLIASHKHEDKVLQVFDTKIAESQREIDVRQKQLDNIIEAIADGIAAKALAQKANVIEAEIEALTQQIAATKLEKDIEAAKPAKNQDVDTIKEMRADLEHEDEDERFEARARINSLLNRLLNTVNINDDRTFTVKVDDGFSATYDADGEAIGFTLSGDRIVDEMNEALQTDDREAVIDEAFKRVQA</sequence>
<dbReference type="RefSeq" id="WP_021227149.1">
    <property type="nucleotide sequence ID" value="NZ_ATDP01000098.1"/>
</dbReference>
<dbReference type="AlphaFoldDB" id="T0HJH8"/>
<organism evidence="3 4">
    <name type="scientific">Sphingobium lactosutens DS20</name>
    <dbReference type="NCBI Taxonomy" id="1331060"/>
    <lineage>
        <taxon>Bacteria</taxon>
        <taxon>Pseudomonadati</taxon>
        <taxon>Pseudomonadota</taxon>
        <taxon>Alphaproteobacteria</taxon>
        <taxon>Sphingomonadales</taxon>
        <taxon>Sphingomonadaceae</taxon>
        <taxon>Sphingobium</taxon>
    </lineage>
</organism>
<feature type="domain" description="Recombinase" evidence="2">
    <location>
        <begin position="188"/>
        <end position="301"/>
    </location>
</feature>
<dbReference type="Gene3D" id="3.40.50.1390">
    <property type="entry name" value="Resolvase, N-terminal catalytic domain"/>
    <property type="match status" value="1"/>
</dbReference>
<accession>T0HJH8</accession>
<dbReference type="Pfam" id="PF00239">
    <property type="entry name" value="Resolvase"/>
    <property type="match status" value="1"/>
</dbReference>
<dbReference type="Pfam" id="PF07508">
    <property type="entry name" value="Recombinase"/>
    <property type="match status" value="1"/>
</dbReference>
<dbReference type="GO" id="GO:0000150">
    <property type="term" value="F:DNA strand exchange activity"/>
    <property type="evidence" value="ECO:0007669"/>
    <property type="project" value="InterPro"/>
</dbReference>
<keyword evidence="4" id="KW-1185">Reference proteome</keyword>
<dbReference type="EMBL" id="ATDP01000098">
    <property type="protein sequence ID" value="EQB13172.1"/>
    <property type="molecule type" value="Genomic_DNA"/>
</dbReference>
<dbReference type="Gene3D" id="3.90.1750.20">
    <property type="entry name" value="Putative Large Serine Recombinase, Chain B, Domain 2"/>
    <property type="match status" value="1"/>
</dbReference>
<evidence type="ECO:0000256" key="1">
    <source>
        <dbReference type="SAM" id="Coils"/>
    </source>
</evidence>
<evidence type="ECO:0000313" key="3">
    <source>
        <dbReference type="EMBL" id="EQB13172.1"/>
    </source>
</evidence>
<dbReference type="Pfam" id="PF13408">
    <property type="entry name" value="Zn_ribbon_recom"/>
    <property type="match status" value="1"/>
</dbReference>
<dbReference type="PANTHER" id="PTHR30461">
    <property type="entry name" value="DNA-INVERTASE FROM LAMBDOID PROPHAGE"/>
    <property type="match status" value="1"/>
</dbReference>
<dbReference type="InterPro" id="IPR036162">
    <property type="entry name" value="Resolvase-like_N_sf"/>
</dbReference>
<dbReference type="eggNOG" id="COG1961">
    <property type="taxonomic scope" value="Bacteria"/>
</dbReference>
<name>T0HJH8_9SPHN</name>
<dbReference type="CDD" id="cd00338">
    <property type="entry name" value="Ser_Recombinase"/>
    <property type="match status" value="1"/>
</dbReference>
<feature type="coiled-coil region" evidence="1">
    <location>
        <begin position="433"/>
        <end position="460"/>
    </location>
</feature>
<dbReference type="PROSITE" id="PS51737">
    <property type="entry name" value="RECOMBINASE_DNA_BIND"/>
    <property type="match status" value="1"/>
</dbReference>
<dbReference type="InterPro" id="IPR025827">
    <property type="entry name" value="Zn_ribbon_recom_dom"/>
</dbReference>
<evidence type="ECO:0000259" key="2">
    <source>
        <dbReference type="PROSITE" id="PS51737"/>
    </source>
</evidence>
<dbReference type="InterPro" id="IPR050639">
    <property type="entry name" value="SSR_resolvase"/>
</dbReference>
<dbReference type="InterPro" id="IPR006119">
    <property type="entry name" value="Resolv_N"/>
</dbReference>